<dbReference type="SMART" id="SM01349">
    <property type="entry name" value="TOG"/>
    <property type="match status" value="2"/>
</dbReference>
<feature type="region of interest" description="Disordered" evidence="1">
    <location>
        <begin position="358"/>
        <end position="387"/>
    </location>
</feature>
<feature type="compositionally biased region" description="Basic and acidic residues" evidence="1">
    <location>
        <begin position="516"/>
        <end position="527"/>
    </location>
</feature>
<feature type="domain" description="TOG" evidence="2">
    <location>
        <begin position="642"/>
        <end position="855"/>
    </location>
</feature>
<name>A0A5N4B0C9_PHOPY</name>
<feature type="compositionally biased region" description="Polar residues" evidence="1">
    <location>
        <begin position="1160"/>
        <end position="1170"/>
    </location>
</feature>
<organism evidence="3 4">
    <name type="scientific">Photinus pyralis</name>
    <name type="common">Common eastern firefly</name>
    <name type="synonym">Lampyris pyralis</name>
    <dbReference type="NCBI Taxonomy" id="7054"/>
    <lineage>
        <taxon>Eukaryota</taxon>
        <taxon>Metazoa</taxon>
        <taxon>Ecdysozoa</taxon>
        <taxon>Arthropoda</taxon>
        <taxon>Hexapoda</taxon>
        <taxon>Insecta</taxon>
        <taxon>Pterygota</taxon>
        <taxon>Neoptera</taxon>
        <taxon>Endopterygota</taxon>
        <taxon>Coleoptera</taxon>
        <taxon>Polyphaga</taxon>
        <taxon>Elateriformia</taxon>
        <taxon>Elateroidea</taxon>
        <taxon>Lampyridae</taxon>
        <taxon>Lampyrinae</taxon>
        <taxon>Photinus</taxon>
    </lineage>
</organism>
<dbReference type="Proteomes" id="UP000327044">
    <property type="component" value="Unassembled WGS sequence"/>
</dbReference>
<feature type="compositionally biased region" description="Basic and acidic residues" evidence="1">
    <location>
        <begin position="955"/>
        <end position="967"/>
    </location>
</feature>
<dbReference type="GO" id="GO:0000226">
    <property type="term" value="P:microtubule cytoskeleton organization"/>
    <property type="evidence" value="ECO:0007669"/>
    <property type="project" value="UniProtKB-ARBA"/>
</dbReference>
<reference evidence="3 4" key="1">
    <citation type="journal article" date="2018" name="Elife">
        <title>Firefly genomes illuminate parallel origins of bioluminescence in beetles.</title>
        <authorList>
            <person name="Fallon T.R."/>
            <person name="Lower S.E."/>
            <person name="Chang C.H."/>
            <person name="Bessho-Uehara M."/>
            <person name="Martin G.J."/>
            <person name="Bewick A.J."/>
            <person name="Behringer M."/>
            <person name="Debat H.J."/>
            <person name="Wong I."/>
            <person name="Day J.C."/>
            <person name="Suvorov A."/>
            <person name="Silva C.J."/>
            <person name="Stanger-Hall K.F."/>
            <person name="Hall D.W."/>
            <person name="Schmitz R.J."/>
            <person name="Nelson D.R."/>
            <person name="Lewis S.M."/>
            <person name="Shigenobu S."/>
            <person name="Bybee S.M."/>
            <person name="Larracuente A.M."/>
            <person name="Oba Y."/>
            <person name="Weng J.K."/>
        </authorList>
    </citation>
    <scope>NUCLEOTIDE SEQUENCE [LARGE SCALE GENOMIC DNA]</scope>
    <source>
        <strain evidence="3">1611_PpyrPB1</strain>
        <tissue evidence="3">Whole body</tissue>
    </source>
</reference>
<feature type="compositionally biased region" description="Basic and acidic residues" evidence="1">
    <location>
        <begin position="362"/>
        <end position="376"/>
    </location>
</feature>
<feature type="compositionally biased region" description="Low complexity" evidence="1">
    <location>
        <begin position="423"/>
        <end position="432"/>
    </location>
</feature>
<dbReference type="GO" id="GO:0008017">
    <property type="term" value="F:microtubule binding"/>
    <property type="evidence" value="ECO:0007669"/>
    <property type="project" value="TreeGrafter"/>
</dbReference>
<feature type="compositionally biased region" description="Polar residues" evidence="1">
    <location>
        <begin position="1181"/>
        <end position="1197"/>
    </location>
</feature>
<dbReference type="SUPFAM" id="SSF48371">
    <property type="entry name" value="ARM repeat"/>
    <property type="match status" value="2"/>
</dbReference>
<dbReference type="GO" id="GO:0005929">
    <property type="term" value="C:cilium"/>
    <property type="evidence" value="ECO:0007669"/>
    <property type="project" value="TreeGrafter"/>
</dbReference>
<feature type="region of interest" description="Disordered" evidence="1">
    <location>
        <begin position="1006"/>
        <end position="1038"/>
    </location>
</feature>
<dbReference type="PANTHER" id="PTHR21567:SF87">
    <property type="entry name" value="CRESCERIN-LIKE PROTEIN CHE-12"/>
    <property type="match status" value="1"/>
</dbReference>
<dbReference type="GO" id="GO:0005881">
    <property type="term" value="C:cytoplasmic microtubule"/>
    <property type="evidence" value="ECO:0007669"/>
    <property type="project" value="TreeGrafter"/>
</dbReference>
<feature type="region of interest" description="Disordered" evidence="1">
    <location>
        <begin position="402"/>
        <end position="465"/>
    </location>
</feature>
<dbReference type="EMBL" id="VVIM01000002">
    <property type="protein sequence ID" value="KAB0803003.1"/>
    <property type="molecule type" value="Genomic_DNA"/>
</dbReference>
<dbReference type="FunCoup" id="A0A5N4B0C9">
    <property type="interactions" value="27"/>
</dbReference>
<evidence type="ECO:0000256" key="1">
    <source>
        <dbReference type="SAM" id="MobiDB-lite"/>
    </source>
</evidence>
<protein>
    <recommendedName>
        <fullName evidence="2">TOG domain-containing protein</fullName>
    </recommendedName>
</protein>
<dbReference type="InParanoid" id="A0A5N4B0C9"/>
<dbReference type="InterPro" id="IPR016024">
    <property type="entry name" value="ARM-type_fold"/>
</dbReference>
<feature type="region of interest" description="Disordered" evidence="1">
    <location>
        <begin position="1364"/>
        <end position="1401"/>
    </location>
</feature>
<feature type="compositionally biased region" description="Basic and acidic residues" evidence="1">
    <location>
        <begin position="433"/>
        <end position="448"/>
    </location>
</feature>
<sequence length="1628" mass="182283">MIKYSEQVLSTPLKTGTFKSASPTPPRITSASAHDSRFSLTPLWEFVVRTKSLPDGLDLNVFFQVIQERLQNPEREVRQHALRVLAEVIPVIDSGILDGKMQQIIPDLVTNLGHIGPAVRKGAVDCLKVYLNCSNNSDDILRNIVQNCVDKSSESKTRSNVVTGVIIALPFLIKKVSHDTVTYIIRVIYDKMVQITYQEVALKALVRIKELIGDEHFNESTSVNLRKDFEQLSDVYNVDGRNFNQGGAERSPYHVRNYWSDFNDNIVEEVDVESSLIVRKTLNEIVEDKVILETEIKLNSGPAITMQIHEESRQSVLGGGESDDQRRNSVGVVKVLNDDSHSEDYYESRRTPRRVRFGGEIVKLRTPDSDSNHASEPDESTIIVTPRDENCNKPLIEIHYNDTKTNRTISHIPVSQKKKSKPVRSVPTSPSRSESKAKKFHSTPDLRGNKVPSSASKIPRRTDKTCSVIKDQKTSHTTTIQIKFTDPCPAKDSGEVKKVDAVKKEVKPKPPPLKIGKTEEKDEKGCPSHKEIEIFHNLTRSPERRDSEPFFPKPFDEGRQIKTADIATSRVGEESNAREVHTAGEMPNHPNMSIVASNPYGSFHVFPGFTGSLSSSTGAESPIPTNDTGDCLTCSSSGSDIYIIENWEDAGVIDASIVKNLKSKDDWRMRLKGLEDLNRSLQNPNTVKALEPKISSLLFFLFGCEQYVRLQTAAEDALKIIFANASIEQLQGRLGQIVTALCKMGSPAGVRLSILLMRRITAEEFLDHLFSSSILGAKSSKIREGALQILMTISRIFPSTEINVPKATEFVTPLLRDRKKRVRRASLETIASLAQLGTTNTVLEIVSRTAAEYPDREQLKRVVRARLARRQLPAVDLNGSVSYSAPSGESELEWISIGSATPSPLCTQHNILNQSTDSSVSSPLKLDPAKVANYWKSNARHNENTASFEKEEESDWSRESNDVKDDPKSENIQIWAVDPWTLSTPVKLSTANGTLRPLYLIQREAHQTNSTNSAESYKALRSPRGRSYSPPKRKVENVTKNEERERFIAVSNENNYFQDLHKSGSSDLIRTNVITQSGSTSSSNSDASIRSGLWQKSFKSAIPVPVSSDTRLRFRTRHQTEVPKGPVSIPPQFYRTKTPSPEATPERKSISQRSVLVRQPFSSSSETSELCTPPAEPHLATSCTHSLQESPLKSPRQSESFVEVDSPRYHSENFTVIEDSAPDVLEENKTFSRAQSAHSHLDRDSLNIIEELYSADARVKREDSFETHDEFESDEAHTSQETLKSAHKNYPEPFSLPKTFIETKLSKSEINIQISPEILRKSVNSAPPLNDLIRYDKKETTESTVEITVLPGSLAEYTPKHECPEVKTPKQKPPLTRQFSRKGSVRSSKRDTTPFPDYLNPFPKAKDGFHETLSQLEHPDWEVTMKGLQGMVRLTRHHPEILDLNMHPTCVALGRHIRNLRSQVARAASLAASEMFSNHKKPLEVELEEIAVPLLHRTADTNKFLRSDANGALDKMCLHMAAPRVVSIITTKGAVHQNAIVRCAAARLLCSLTNRLGAEKTFQLPRDTRDKILHTGANMLMEGNLDTRKHAKMMFTNLLGHSQFNKAMMEAVPPCTMRHIQKTLRSLQ</sequence>
<evidence type="ECO:0000313" key="3">
    <source>
        <dbReference type="EMBL" id="KAB0803003.1"/>
    </source>
</evidence>
<accession>A0A5N4B0C9</accession>
<evidence type="ECO:0000259" key="2">
    <source>
        <dbReference type="SMART" id="SM01349"/>
    </source>
</evidence>
<keyword evidence="4" id="KW-1185">Reference proteome</keyword>
<feature type="region of interest" description="Disordered" evidence="1">
    <location>
        <begin position="1121"/>
        <end position="1197"/>
    </location>
</feature>
<dbReference type="Gene3D" id="1.25.10.10">
    <property type="entry name" value="Leucine-rich Repeat Variant"/>
    <property type="match status" value="3"/>
</dbReference>
<dbReference type="OrthoDB" id="63891at2759"/>
<evidence type="ECO:0000313" key="4">
    <source>
        <dbReference type="Proteomes" id="UP000327044"/>
    </source>
</evidence>
<feature type="region of interest" description="Disordered" evidence="1">
    <location>
        <begin position="507"/>
        <end position="527"/>
    </location>
</feature>
<feature type="region of interest" description="Disordered" evidence="1">
    <location>
        <begin position="943"/>
        <end position="967"/>
    </location>
</feature>
<proteinExistence type="predicted"/>
<gene>
    <name evidence="3" type="ORF">PPYR_05189</name>
</gene>
<comment type="caution">
    <text evidence="3">The sequence shown here is derived from an EMBL/GenBank/DDBJ whole genome shotgun (WGS) entry which is preliminary data.</text>
</comment>
<dbReference type="InterPro" id="IPR034085">
    <property type="entry name" value="TOG"/>
</dbReference>
<feature type="domain" description="TOG" evidence="2">
    <location>
        <begin position="1397"/>
        <end position="1626"/>
    </location>
</feature>
<dbReference type="PANTHER" id="PTHR21567">
    <property type="entry name" value="CLASP"/>
    <property type="match status" value="1"/>
</dbReference>
<dbReference type="InterPro" id="IPR011989">
    <property type="entry name" value="ARM-like"/>
</dbReference>